<evidence type="ECO:0000313" key="2">
    <source>
        <dbReference type="Proteomes" id="UP000183567"/>
    </source>
</evidence>
<reference evidence="1 2" key="1">
    <citation type="submission" date="2016-03" db="EMBL/GenBank/DDBJ databases">
        <title>Comparative genomics of the ectomycorrhizal sister species Rhizopogon vinicolor and Rhizopogon vesiculosus (Basidiomycota: Boletales) reveals a divergence of the mating type B locus.</title>
        <authorList>
            <person name="Mujic A.B."/>
            <person name="Kuo A."/>
            <person name="Tritt A."/>
            <person name="Lipzen A."/>
            <person name="Chen C."/>
            <person name="Johnson J."/>
            <person name="Sharma A."/>
            <person name="Barry K."/>
            <person name="Grigoriev I.V."/>
            <person name="Spatafora J.W."/>
        </authorList>
    </citation>
    <scope>NUCLEOTIDE SEQUENCE [LARGE SCALE GENOMIC DNA]</scope>
    <source>
        <strain evidence="1 2">AM-OR11-056</strain>
    </source>
</reference>
<dbReference type="Proteomes" id="UP000183567">
    <property type="component" value="Unassembled WGS sequence"/>
</dbReference>
<dbReference type="STRING" id="180088.A0A1J8PMA1"/>
<accession>A0A1J8PMA1</accession>
<keyword evidence="2" id="KW-1185">Reference proteome</keyword>
<gene>
    <name evidence="1" type="ORF">AZE42_05316</name>
</gene>
<comment type="caution">
    <text evidence="1">The sequence shown here is derived from an EMBL/GenBank/DDBJ whole genome shotgun (WGS) entry which is preliminary data.</text>
</comment>
<organism evidence="1 2">
    <name type="scientific">Rhizopogon vesiculosus</name>
    <dbReference type="NCBI Taxonomy" id="180088"/>
    <lineage>
        <taxon>Eukaryota</taxon>
        <taxon>Fungi</taxon>
        <taxon>Dikarya</taxon>
        <taxon>Basidiomycota</taxon>
        <taxon>Agaricomycotina</taxon>
        <taxon>Agaricomycetes</taxon>
        <taxon>Agaricomycetidae</taxon>
        <taxon>Boletales</taxon>
        <taxon>Suillineae</taxon>
        <taxon>Rhizopogonaceae</taxon>
        <taxon>Rhizopogon</taxon>
    </lineage>
</organism>
<dbReference type="AlphaFoldDB" id="A0A1J8PMA1"/>
<evidence type="ECO:0000313" key="1">
    <source>
        <dbReference type="EMBL" id="OJA08939.1"/>
    </source>
</evidence>
<dbReference type="EMBL" id="LVVM01006100">
    <property type="protein sequence ID" value="OJA08939.1"/>
    <property type="molecule type" value="Genomic_DNA"/>
</dbReference>
<dbReference type="OrthoDB" id="2677420at2759"/>
<proteinExistence type="predicted"/>
<sequence>MVAQMTNIFDTTTKLRFRKPDEPSYVKFGTIRDDDLKYDIRSGQLKMAGQDIAGLFDPSVKAIIEAFEQQRRVAPTPVNANDDDDV</sequence>
<protein>
    <submittedName>
        <fullName evidence="1">Uncharacterized protein</fullName>
    </submittedName>
</protein>
<name>A0A1J8PMA1_9AGAM</name>
<feature type="non-terminal residue" evidence="1">
    <location>
        <position position="86"/>
    </location>
</feature>